<organism evidence="1 2">
    <name type="scientific">Smallanthus sonchifolius</name>
    <dbReference type="NCBI Taxonomy" id="185202"/>
    <lineage>
        <taxon>Eukaryota</taxon>
        <taxon>Viridiplantae</taxon>
        <taxon>Streptophyta</taxon>
        <taxon>Embryophyta</taxon>
        <taxon>Tracheophyta</taxon>
        <taxon>Spermatophyta</taxon>
        <taxon>Magnoliopsida</taxon>
        <taxon>eudicotyledons</taxon>
        <taxon>Gunneridae</taxon>
        <taxon>Pentapetalae</taxon>
        <taxon>asterids</taxon>
        <taxon>campanulids</taxon>
        <taxon>Asterales</taxon>
        <taxon>Asteraceae</taxon>
        <taxon>Asteroideae</taxon>
        <taxon>Heliantheae alliance</taxon>
        <taxon>Millerieae</taxon>
        <taxon>Smallanthus</taxon>
    </lineage>
</organism>
<reference evidence="1 2" key="2">
    <citation type="journal article" date="2022" name="Mol. Ecol. Resour.">
        <title>The genomes of chicory, endive, great burdock and yacon provide insights into Asteraceae paleo-polyploidization history and plant inulin production.</title>
        <authorList>
            <person name="Fan W."/>
            <person name="Wang S."/>
            <person name="Wang H."/>
            <person name="Wang A."/>
            <person name="Jiang F."/>
            <person name="Liu H."/>
            <person name="Zhao H."/>
            <person name="Xu D."/>
            <person name="Zhang Y."/>
        </authorList>
    </citation>
    <scope>NUCLEOTIDE SEQUENCE [LARGE SCALE GENOMIC DNA]</scope>
    <source>
        <strain evidence="2">cv. Yunnan</strain>
        <tissue evidence="1">Leaves</tissue>
    </source>
</reference>
<dbReference type="Proteomes" id="UP001056120">
    <property type="component" value="Linkage Group LG16"/>
</dbReference>
<keyword evidence="2" id="KW-1185">Reference proteome</keyword>
<reference evidence="2" key="1">
    <citation type="journal article" date="2022" name="Mol. Ecol. Resour.">
        <title>The genomes of chicory, endive, great burdock and yacon provide insights into Asteraceae palaeo-polyploidization history and plant inulin production.</title>
        <authorList>
            <person name="Fan W."/>
            <person name="Wang S."/>
            <person name="Wang H."/>
            <person name="Wang A."/>
            <person name="Jiang F."/>
            <person name="Liu H."/>
            <person name="Zhao H."/>
            <person name="Xu D."/>
            <person name="Zhang Y."/>
        </authorList>
    </citation>
    <scope>NUCLEOTIDE SEQUENCE [LARGE SCALE GENOMIC DNA]</scope>
    <source>
        <strain evidence="2">cv. Yunnan</strain>
    </source>
</reference>
<evidence type="ECO:0000313" key="2">
    <source>
        <dbReference type="Proteomes" id="UP001056120"/>
    </source>
</evidence>
<proteinExistence type="predicted"/>
<dbReference type="EMBL" id="CM042033">
    <property type="protein sequence ID" value="KAI3775024.1"/>
    <property type="molecule type" value="Genomic_DNA"/>
</dbReference>
<accession>A0ACB9FV55</accession>
<protein>
    <submittedName>
        <fullName evidence="1">Uncharacterized protein</fullName>
    </submittedName>
</protein>
<evidence type="ECO:0000313" key="1">
    <source>
        <dbReference type="EMBL" id="KAI3775024.1"/>
    </source>
</evidence>
<gene>
    <name evidence="1" type="ORF">L1987_49592</name>
</gene>
<sequence length="151" mass="17928">MEIFMAEAHSNPKFINQIMGQYEKEQELNKSLPFMMPTLKLLSKKHNLSFVYNLFEMVNDPDTNSIVIWSKSGTSFFVKDSKGLQDHVQERFNHTIRAFYKKLGEFTPPFTLHQPKKKEEVERFDRSIYWSIEGEVMDFHIWTDDLPDETT</sequence>
<name>A0ACB9FV55_9ASTR</name>
<comment type="caution">
    <text evidence="1">The sequence shown here is derived from an EMBL/GenBank/DDBJ whole genome shotgun (WGS) entry which is preliminary data.</text>
</comment>